<keyword evidence="4 9" id="KW-0732">Signal</keyword>
<feature type="domain" description="GOLD" evidence="10">
    <location>
        <begin position="33"/>
        <end position="117"/>
    </location>
</feature>
<feature type="chain" id="PRO_5043131412" evidence="9">
    <location>
        <begin position="24"/>
        <end position="208"/>
    </location>
</feature>
<dbReference type="GO" id="GO:0016020">
    <property type="term" value="C:membrane"/>
    <property type="evidence" value="ECO:0007669"/>
    <property type="project" value="UniProtKB-SubCell"/>
</dbReference>
<dbReference type="InterPro" id="IPR015720">
    <property type="entry name" value="Emp24-like"/>
</dbReference>
<feature type="transmembrane region" description="Helical" evidence="8">
    <location>
        <begin position="175"/>
        <end position="197"/>
    </location>
</feature>
<evidence type="ECO:0000313" key="12">
    <source>
        <dbReference type="Proteomes" id="UP000274504"/>
    </source>
</evidence>
<dbReference type="InterPro" id="IPR009038">
    <property type="entry name" value="GOLD_dom"/>
</dbReference>
<evidence type="ECO:0000256" key="9">
    <source>
        <dbReference type="SAM" id="SignalP"/>
    </source>
</evidence>
<organism evidence="13">
    <name type="scientific">Hymenolepis diminuta</name>
    <name type="common">Rat tapeworm</name>
    <dbReference type="NCBI Taxonomy" id="6216"/>
    <lineage>
        <taxon>Eukaryota</taxon>
        <taxon>Metazoa</taxon>
        <taxon>Spiralia</taxon>
        <taxon>Lophotrochozoa</taxon>
        <taxon>Platyhelminthes</taxon>
        <taxon>Cestoda</taxon>
        <taxon>Eucestoda</taxon>
        <taxon>Cyclophyllidea</taxon>
        <taxon>Hymenolepididae</taxon>
        <taxon>Hymenolepis</taxon>
    </lineage>
</organism>
<keyword evidence="6 8" id="KW-0472">Membrane</keyword>
<feature type="signal peptide" evidence="9">
    <location>
        <begin position="1"/>
        <end position="23"/>
    </location>
</feature>
<keyword evidence="5 8" id="KW-1133">Transmembrane helix</keyword>
<comment type="similarity">
    <text evidence="2 7">Belongs to the EMP24/GP25L family.</text>
</comment>
<evidence type="ECO:0000256" key="3">
    <source>
        <dbReference type="ARBA" id="ARBA00022692"/>
    </source>
</evidence>
<dbReference type="OrthoDB" id="759142at2759"/>
<sequence length="208" mass="23727">MRDFIFFWCYLSLALQLSTFADALSFEIKTGETKCIHDEMEKDEIVVGNYEITAGPTSRVSVEVKDSKQHTFFQKLDASSGKFTFSSEVEDYFDVCFRSTGTGGAVDTREVYIDIKQGDEAKNMDKLAEAGNLKPIEAELKKVEYLTDSIVRDFVSMHKRADAMRDINASTHGRVLYLSLFSILCLICLAVWQVIYLRNYFKSKKLID</sequence>
<evidence type="ECO:0000256" key="6">
    <source>
        <dbReference type="ARBA" id="ARBA00023136"/>
    </source>
</evidence>
<dbReference type="EMBL" id="UYSG01010902">
    <property type="protein sequence ID" value="VDL59389.1"/>
    <property type="molecule type" value="Genomic_DNA"/>
</dbReference>
<name>A0A0R3SPX8_HYMDI</name>
<reference evidence="11 12" key="2">
    <citation type="submission" date="2018-11" db="EMBL/GenBank/DDBJ databases">
        <authorList>
            <consortium name="Pathogen Informatics"/>
        </authorList>
    </citation>
    <scope>NUCLEOTIDE SEQUENCE [LARGE SCALE GENOMIC DNA]</scope>
</reference>
<gene>
    <name evidence="11" type="ORF">HDID_LOCUS7071</name>
</gene>
<evidence type="ECO:0000259" key="10">
    <source>
        <dbReference type="PROSITE" id="PS50866"/>
    </source>
</evidence>
<evidence type="ECO:0000313" key="11">
    <source>
        <dbReference type="EMBL" id="VDL59389.1"/>
    </source>
</evidence>
<dbReference type="PROSITE" id="PS50866">
    <property type="entry name" value="GOLD"/>
    <property type="match status" value="1"/>
</dbReference>
<accession>A0A0R3SPX8</accession>
<protein>
    <submittedName>
        <fullName evidence="13">GOLD domain-containing protein</fullName>
    </submittedName>
</protein>
<evidence type="ECO:0000256" key="1">
    <source>
        <dbReference type="ARBA" id="ARBA00004479"/>
    </source>
</evidence>
<dbReference type="PANTHER" id="PTHR22811">
    <property type="entry name" value="TRANSMEMBRANE EMP24 DOMAIN-CONTAINING PROTEIN"/>
    <property type="match status" value="1"/>
</dbReference>
<keyword evidence="3 7" id="KW-0812">Transmembrane</keyword>
<comment type="subcellular location">
    <subcellularLocation>
        <location evidence="1 7">Membrane</location>
        <topology evidence="1 7">Single-pass type I membrane protein</topology>
    </subcellularLocation>
</comment>
<evidence type="ECO:0000256" key="4">
    <source>
        <dbReference type="ARBA" id="ARBA00022729"/>
    </source>
</evidence>
<dbReference type="SMART" id="SM01190">
    <property type="entry name" value="EMP24_GP25L"/>
    <property type="match status" value="1"/>
</dbReference>
<dbReference type="STRING" id="6216.A0A0R3SPX8"/>
<dbReference type="WBParaSite" id="HDID_0000707301-mRNA-1">
    <property type="protein sequence ID" value="HDID_0000707301-mRNA-1"/>
    <property type="gene ID" value="HDID_0000707301"/>
</dbReference>
<evidence type="ECO:0000256" key="5">
    <source>
        <dbReference type="ARBA" id="ARBA00022989"/>
    </source>
</evidence>
<reference evidence="13" key="1">
    <citation type="submission" date="2017-02" db="UniProtKB">
        <authorList>
            <consortium name="WormBaseParasite"/>
        </authorList>
    </citation>
    <scope>IDENTIFICATION</scope>
</reference>
<proteinExistence type="inferred from homology"/>
<evidence type="ECO:0000256" key="8">
    <source>
        <dbReference type="SAM" id="Phobius"/>
    </source>
</evidence>
<dbReference type="Pfam" id="PF01105">
    <property type="entry name" value="EMP24_GP25L"/>
    <property type="match status" value="1"/>
</dbReference>
<dbReference type="AlphaFoldDB" id="A0A0R3SPX8"/>
<evidence type="ECO:0000256" key="2">
    <source>
        <dbReference type="ARBA" id="ARBA00007104"/>
    </source>
</evidence>
<dbReference type="Proteomes" id="UP000274504">
    <property type="component" value="Unassembled WGS sequence"/>
</dbReference>
<evidence type="ECO:0000256" key="7">
    <source>
        <dbReference type="RuleBase" id="RU003827"/>
    </source>
</evidence>
<evidence type="ECO:0000313" key="13">
    <source>
        <dbReference type="WBParaSite" id="HDID_0000707301-mRNA-1"/>
    </source>
</evidence>